<dbReference type="PANTHER" id="PTHR35807:SF1">
    <property type="entry name" value="TRANSCRIPTIONAL REGULATOR REDD"/>
    <property type="match status" value="1"/>
</dbReference>
<dbReference type="Gene3D" id="1.25.40.10">
    <property type="entry name" value="Tetratricopeptide repeat domain"/>
    <property type="match status" value="1"/>
</dbReference>
<dbReference type="InterPro" id="IPR016032">
    <property type="entry name" value="Sig_transdc_resp-reg_C-effctor"/>
</dbReference>
<dbReference type="SUPFAM" id="SSF52540">
    <property type="entry name" value="P-loop containing nucleoside triphosphate hydrolases"/>
    <property type="match status" value="1"/>
</dbReference>
<feature type="domain" description="Bacterial transcriptional activator" evidence="7">
    <location>
        <begin position="102"/>
        <end position="246"/>
    </location>
</feature>
<organism evidence="8 9">
    <name type="scientific">Nocardia arthritidis</name>
    <dbReference type="NCBI Taxonomy" id="228602"/>
    <lineage>
        <taxon>Bacteria</taxon>
        <taxon>Bacillati</taxon>
        <taxon>Actinomycetota</taxon>
        <taxon>Actinomycetes</taxon>
        <taxon>Mycobacteriales</taxon>
        <taxon>Nocardiaceae</taxon>
        <taxon>Nocardia</taxon>
    </lineage>
</organism>
<evidence type="ECO:0000256" key="2">
    <source>
        <dbReference type="ARBA" id="ARBA00023015"/>
    </source>
</evidence>
<evidence type="ECO:0000256" key="3">
    <source>
        <dbReference type="ARBA" id="ARBA00023125"/>
    </source>
</evidence>
<keyword evidence="2" id="KW-0805">Transcription regulation</keyword>
<dbReference type="CDD" id="cd15831">
    <property type="entry name" value="BTAD"/>
    <property type="match status" value="1"/>
</dbReference>
<dbReference type="Gene3D" id="1.10.10.10">
    <property type="entry name" value="Winged helix-like DNA-binding domain superfamily/Winged helix DNA-binding domain"/>
    <property type="match status" value="1"/>
</dbReference>
<dbReference type="GO" id="GO:0043531">
    <property type="term" value="F:ADP binding"/>
    <property type="evidence" value="ECO:0007669"/>
    <property type="project" value="InterPro"/>
</dbReference>
<dbReference type="GO" id="GO:0000160">
    <property type="term" value="P:phosphorelay signal transduction system"/>
    <property type="evidence" value="ECO:0007669"/>
    <property type="project" value="InterPro"/>
</dbReference>
<dbReference type="SMART" id="SM01043">
    <property type="entry name" value="BTAD"/>
    <property type="match status" value="1"/>
</dbReference>
<dbReference type="GO" id="GO:0003677">
    <property type="term" value="F:DNA binding"/>
    <property type="evidence" value="ECO:0007669"/>
    <property type="project" value="UniProtKB-KW"/>
</dbReference>
<evidence type="ECO:0000256" key="1">
    <source>
        <dbReference type="ARBA" id="ARBA00005820"/>
    </source>
</evidence>
<protein>
    <submittedName>
        <fullName evidence="8">AAA family ATPase</fullName>
    </submittedName>
</protein>
<dbReference type="GO" id="GO:0006355">
    <property type="term" value="P:regulation of DNA-templated transcription"/>
    <property type="evidence" value="ECO:0007669"/>
    <property type="project" value="InterPro"/>
</dbReference>
<feature type="domain" description="OmpR/PhoB-type" evidence="6">
    <location>
        <begin position="17"/>
        <end position="96"/>
    </location>
</feature>
<keyword evidence="9" id="KW-1185">Reference proteome</keyword>
<dbReference type="Pfam" id="PF03704">
    <property type="entry name" value="BTAD"/>
    <property type="match status" value="1"/>
</dbReference>
<keyword evidence="3" id="KW-0238">DNA-binding</keyword>
<evidence type="ECO:0000259" key="6">
    <source>
        <dbReference type="SMART" id="SM00862"/>
    </source>
</evidence>
<dbReference type="KEGG" id="nah:F5544_41970"/>
<dbReference type="SUPFAM" id="SSF48452">
    <property type="entry name" value="TPR-like"/>
    <property type="match status" value="1"/>
</dbReference>
<dbReference type="EMBL" id="CP046172">
    <property type="protein sequence ID" value="QIS16203.1"/>
    <property type="molecule type" value="Genomic_DNA"/>
</dbReference>
<evidence type="ECO:0000256" key="4">
    <source>
        <dbReference type="ARBA" id="ARBA00023163"/>
    </source>
</evidence>
<sequence>MSFVYVGLLGPLEVSINRVVHLGPQQPKQQATLAMITNQPGQTISATKLIDGIWGSGAPQSARSSLRNYVSSLRATLRRHGCLDADVRWVGGGYRFDGELSTDAMAAAELAVQARRDRMNGRLGDAADKIAEALRLWRGEPLSGVPGPWAEGERARLYRTRDMLRQWRIEIQIESGDYTDAISRLAALVRTEPQCEKWWLLLMTALAQSGRRLDALGAYRDARRWFVKNTGLEPGPELTDLHRRLLSDDQPANVHRPDTVAHATPETPGPSQLPAGTVDFIGRATAVEQLVAAATPGTIVSVTGLAGVGKSALAVHVAHRLRERFPDGQLYADLRHPVDATAILRRFLSAFGIHDSEIPDNVFEQSTMFRSVVAGRRVLIVLDNADAPGQLEWLLPGAAASSVLVTSRGPITATPTALRLSLGSLTQDESAALLSRTIGDARPTAESAAFARLVGLCGGLPLAIGIIATRLAARPSWPISSVVERLLDGRDPLREYRFQDTTLEAAFRSDYQRLGAEQARAFRLLAHAEVPDLTSFVASIVLDREIGAAEALCDDLVDRSLLDSPDPGRYRYHPLVRSFARGCVDAGPGIDVVTSLLAGYLALIQPRRRDSRADRWILPAESVRTPPITAAGDDEAFPAAEYRNLVAVYGFALRGTARQRQFAAEAAPVIAELIGTAQLAVLDQRARYGAEWTRYPDSTPDVDNEIDSCAS</sequence>
<reference evidence="8 9" key="1">
    <citation type="journal article" date="2019" name="ACS Chem. Biol.">
        <title>Identification and Mobilization of a Cryptic Antibiotic Biosynthesis Gene Locus from a Human-Pathogenic Nocardia Isolate.</title>
        <authorList>
            <person name="Herisse M."/>
            <person name="Ishida K."/>
            <person name="Porter J.L."/>
            <person name="Howden B."/>
            <person name="Hertweck C."/>
            <person name="Stinear T.P."/>
            <person name="Pidot S.J."/>
        </authorList>
    </citation>
    <scope>NUCLEOTIDE SEQUENCE [LARGE SCALE GENOMIC DNA]</scope>
    <source>
        <strain evidence="8 9">AUSMDU00012717</strain>
    </source>
</reference>
<accession>A0A6G9YTI3</accession>
<dbReference type="Pfam" id="PF13401">
    <property type="entry name" value="AAA_22"/>
    <property type="match status" value="1"/>
</dbReference>
<evidence type="ECO:0000313" key="8">
    <source>
        <dbReference type="EMBL" id="QIS16203.1"/>
    </source>
</evidence>
<feature type="region of interest" description="Disordered" evidence="5">
    <location>
        <begin position="250"/>
        <end position="272"/>
    </location>
</feature>
<dbReference type="InterPro" id="IPR027417">
    <property type="entry name" value="P-loop_NTPase"/>
</dbReference>
<evidence type="ECO:0000313" key="9">
    <source>
        <dbReference type="Proteomes" id="UP000503540"/>
    </source>
</evidence>
<dbReference type="AlphaFoldDB" id="A0A6G9YTI3"/>
<dbReference type="InterPro" id="IPR051677">
    <property type="entry name" value="AfsR-DnrI-RedD_regulator"/>
</dbReference>
<dbReference type="Gene3D" id="3.40.50.300">
    <property type="entry name" value="P-loop containing nucleotide triphosphate hydrolases"/>
    <property type="match status" value="1"/>
</dbReference>
<evidence type="ECO:0000256" key="5">
    <source>
        <dbReference type="SAM" id="MobiDB-lite"/>
    </source>
</evidence>
<dbReference type="InterPro" id="IPR001867">
    <property type="entry name" value="OmpR/PhoB-type_DNA-bd"/>
</dbReference>
<dbReference type="InterPro" id="IPR036388">
    <property type="entry name" value="WH-like_DNA-bd_sf"/>
</dbReference>
<evidence type="ECO:0000259" key="7">
    <source>
        <dbReference type="SMART" id="SM01043"/>
    </source>
</evidence>
<dbReference type="Proteomes" id="UP000503540">
    <property type="component" value="Chromosome"/>
</dbReference>
<proteinExistence type="inferred from homology"/>
<comment type="similarity">
    <text evidence="1">Belongs to the AfsR/DnrI/RedD regulatory family.</text>
</comment>
<dbReference type="SMART" id="SM00862">
    <property type="entry name" value="Trans_reg_C"/>
    <property type="match status" value="1"/>
</dbReference>
<dbReference type="InterPro" id="IPR005158">
    <property type="entry name" value="BTAD"/>
</dbReference>
<gene>
    <name evidence="8" type="ORF">F5544_41970</name>
</gene>
<dbReference type="SUPFAM" id="SSF46894">
    <property type="entry name" value="C-terminal effector domain of the bipartite response regulators"/>
    <property type="match status" value="1"/>
</dbReference>
<dbReference type="PANTHER" id="PTHR35807">
    <property type="entry name" value="TRANSCRIPTIONAL REGULATOR REDD-RELATED"/>
    <property type="match status" value="1"/>
</dbReference>
<dbReference type="InterPro" id="IPR049945">
    <property type="entry name" value="AAA_22"/>
</dbReference>
<dbReference type="InterPro" id="IPR011990">
    <property type="entry name" value="TPR-like_helical_dom_sf"/>
</dbReference>
<dbReference type="PRINTS" id="PR00364">
    <property type="entry name" value="DISEASERSIST"/>
</dbReference>
<keyword evidence="4" id="KW-0804">Transcription</keyword>
<dbReference type="RefSeq" id="WP_167478320.1">
    <property type="nucleotide sequence ID" value="NZ_CP046172.1"/>
</dbReference>
<name>A0A6G9YTI3_9NOCA</name>